<evidence type="ECO:0000256" key="4">
    <source>
        <dbReference type="ARBA" id="ARBA00022692"/>
    </source>
</evidence>
<evidence type="ECO:0000256" key="2">
    <source>
        <dbReference type="ARBA" id="ARBA00006416"/>
    </source>
</evidence>
<keyword evidence="5 9" id="KW-0999">Mitochondrion inner membrane</keyword>
<comment type="subcellular location">
    <subcellularLocation>
        <location evidence="1 9">Mitochondrion inner membrane</location>
        <topology evidence="1 9">Multi-pass membrane protein</topology>
    </subcellularLocation>
</comment>
<evidence type="ECO:0000256" key="3">
    <source>
        <dbReference type="ARBA" id="ARBA00022448"/>
    </source>
</evidence>
<keyword evidence="4" id="KW-0812">Transmembrane</keyword>
<protein>
    <recommendedName>
        <fullName evidence="9">Mitochondrial pyruvate carrier</fullName>
    </recommendedName>
</protein>
<proteinExistence type="inferred from homology"/>
<dbReference type="AlphaFoldDB" id="A0A4Y7TLL6"/>
<evidence type="ECO:0000256" key="5">
    <source>
        <dbReference type="ARBA" id="ARBA00022792"/>
    </source>
</evidence>
<comment type="caution">
    <text evidence="10">The sequence shown here is derived from an EMBL/GenBank/DDBJ whole genome shotgun (WGS) entry which is preliminary data.</text>
</comment>
<comment type="function">
    <text evidence="9">Mediates the uptake of pyruvate into mitochondria.</text>
</comment>
<reference evidence="10 11" key="1">
    <citation type="journal article" date="2019" name="Nat. Ecol. Evol.">
        <title>Megaphylogeny resolves global patterns of mushroom evolution.</title>
        <authorList>
            <person name="Varga T."/>
            <person name="Krizsan K."/>
            <person name="Foldi C."/>
            <person name="Dima B."/>
            <person name="Sanchez-Garcia M."/>
            <person name="Sanchez-Ramirez S."/>
            <person name="Szollosi G.J."/>
            <person name="Szarkandi J.G."/>
            <person name="Papp V."/>
            <person name="Albert L."/>
            <person name="Andreopoulos W."/>
            <person name="Angelini C."/>
            <person name="Antonin V."/>
            <person name="Barry K.W."/>
            <person name="Bougher N.L."/>
            <person name="Buchanan P."/>
            <person name="Buyck B."/>
            <person name="Bense V."/>
            <person name="Catcheside P."/>
            <person name="Chovatia M."/>
            <person name="Cooper J."/>
            <person name="Damon W."/>
            <person name="Desjardin D."/>
            <person name="Finy P."/>
            <person name="Geml J."/>
            <person name="Haridas S."/>
            <person name="Hughes K."/>
            <person name="Justo A."/>
            <person name="Karasinski D."/>
            <person name="Kautmanova I."/>
            <person name="Kiss B."/>
            <person name="Kocsube S."/>
            <person name="Kotiranta H."/>
            <person name="LaButti K.M."/>
            <person name="Lechner B.E."/>
            <person name="Liimatainen K."/>
            <person name="Lipzen A."/>
            <person name="Lukacs Z."/>
            <person name="Mihaltcheva S."/>
            <person name="Morgado L.N."/>
            <person name="Niskanen T."/>
            <person name="Noordeloos M.E."/>
            <person name="Ohm R.A."/>
            <person name="Ortiz-Santana B."/>
            <person name="Ovrebo C."/>
            <person name="Racz N."/>
            <person name="Riley R."/>
            <person name="Savchenko A."/>
            <person name="Shiryaev A."/>
            <person name="Soop K."/>
            <person name="Spirin V."/>
            <person name="Szebenyi C."/>
            <person name="Tomsovsky M."/>
            <person name="Tulloss R.E."/>
            <person name="Uehling J."/>
            <person name="Grigoriev I.V."/>
            <person name="Vagvolgyi C."/>
            <person name="Papp T."/>
            <person name="Martin F.M."/>
            <person name="Miettinen O."/>
            <person name="Hibbett D.S."/>
            <person name="Nagy L.G."/>
        </authorList>
    </citation>
    <scope>NUCLEOTIDE SEQUENCE [LARGE SCALE GENOMIC DNA]</scope>
    <source>
        <strain evidence="10 11">FP101781</strain>
    </source>
</reference>
<evidence type="ECO:0000313" key="10">
    <source>
        <dbReference type="EMBL" id="TEB35076.1"/>
    </source>
</evidence>
<evidence type="ECO:0000256" key="9">
    <source>
        <dbReference type="RuleBase" id="RU363100"/>
    </source>
</evidence>
<evidence type="ECO:0000256" key="8">
    <source>
        <dbReference type="ARBA" id="ARBA00023136"/>
    </source>
</evidence>
<keyword evidence="11" id="KW-1185">Reference proteome</keyword>
<accession>A0A4Y7TLL6</accession>
<dbReference type="Pfam" id="PF03650">
    <property type="entry name" value="MPC"/>
    <property type="match status" value="1"/>
</dbReference>
<gene>
    <name evidence="10" type="ORF">FA13DRAFT_1660215</name>
</gene>
<dbReference type="Proteomes" id="UP000298030">
    <property type="component" value="Unassembled WGS sequence"/>
</dbReference>
<dbReference type="GO" id="GO:0005743">
    <property type="term" value="C:mitochondrial inner membrane"/>
    <property type="evidence" value="ECO:0007669"/>
    <property type="project" value="UniProtKB-SubCell"/>
</dbReference>
<organism evidence="10 11">
    <name type="scientific">Coprinellus micaceus</name>
    <name type="common">Glistening ink-cap mushroom</name>
    <name type="synonym">Coprinus micaceus</name>
    <dbReference type="NCBI Taxonomy" id="71717"/>
    <lineage>
        <taxon>Eukaryota</taxon>
        <taxon>Fungi</taxon>
        <taxon>Dikarya</taxon>
        <taxon>Basidiomycota</taxon>
        <taxon>Agaricomycotina</taxon>
        <taxon>Agaricomycetes</taxon>
        <taxon>Agaricomycetidae</taxon>
        <taxon>Agaricales</taxon>
        <taxon>Agaricineae</taxon>
        <taxon>Psathyrellaceae</taxon>
        <taxon>Coprinellus</taxon>
    </lineage>
</organism>
<dbReference type="EMBL" id="QPFP01000008">
    <property type="protein sequence ID" value="TEB35076.1"/>
    <property type="molecule type" value="Genomic_DNA"/>
</dbReference>
<keyword evidence="8" id="KW-0472">Membrane</keyword>
<dbReference type="GO" id="GO:0006850">
    <property type="term" value="P:pyruvate import into mitochondria"/>
    <property type="evidence" value="ECO:0007669"/>
    <property type="project" value="InterPro"/>
</dbReference>
<comment type="similarity">
    <text evidence="2 9">Belongs to the mitochondrial pyruvate carrier (MPC) (TC 2.A.105) family.</text>
</comment>
<evidence type="ECO:0000256" key="7">
    <source>
        <dbReference type="ARBA" id="ARBA00023128"/>
    </source>
</evidence>
<dbReference type="OrthoDB" id="1697690at2759"/>
<dbReference type="InterPro" id="IPR005336">
    <property type="entry name" value="MPC"/>
</dbReference>
<dbReference type="STRING" id="71717.A0A4Y7TLL6"/>
<keyword evidence="6" id="KW-1133">Transmembrane helix</keyword>
<evidence type="ECO:0000256" key="6">
    <source>
        <dbReference type="ARBA" id="ARBA00022989"/>
    </source>
</evidence>
<keyword evidence="7 9" id="KW-0496">Mitochondrion</keyword>
<evidence type="ECO:0000256" key="1">
    <source>
        <dbReference type="ARBA" id="ARBA00004448"/>
    </source>
</evidence>
<keyword evidence="3 9" id="KW-0813">Transport</keyword>
<name>A0A4Y7TLL6_COPMI</name>
<evidence type="ECO:0000313" key="11">
    <source>
        <dbReference type="Proteomes" id="UP000298030"/>
    </source>
</evidence>
<sequence length="140" mass="15513">MASTFFTWMRSPAAREYFFSTHFWGPVANWGLPLAALADLSKDEEVISGTMTTALACYSMVFMRFAWRVQPRNYLLFACHATNATAQSVQDIRFANYWYNGGREKKLAEQAASEAPTGGDGPVTQAVKAAVEEAKKVKDA</sequence>
<dbReference type="PANTHER" id="PTHR14154">
    <property type="entry name" value="UPF0041 BRAIN PROTEIN 44-RELATED"/>
    <property type="match status" value="1"/>
</dbReference>